<evidence type="ECO:0000256" key="1">
    <source>
        <dbReference type="ARBA" id="ARBA00023125"/>
    </source>
</evidence>
<protein>
    <submittedName>
        <fullName evidence="3">Rrf2 family transcriptional regulator</fullName>
    </submittedName>
</protein>
<keyword evidence="4" id="KW-1185">Reference proteome</keyword>
<name>A0A975YEX3_9RHOB</name>
<evidence type="ECO:0000313" key="3">
    <source>
        <dbReference type="EMBL" id="QXL86784.1"/>
    </source>
</evidence>
<gene>
    <name evidence="2" type="ORF">KUL25_15170</name>
    <name evidence="3" type="ORF">KUL25_15175</name>
</gene>
<dbReference type="PANTHER" id="PTHR33221:SF4">
    <property type="entry name" value="HTH-TYPE TRANSCRIPTIONAL REPRESSOR NSRR"/>
    <property type="match status" value="1"/>
</dbReference>
<reference evidence="3 4" key="1">
    <citation type="submission" date="2021-07" db="EMBL/GenBank/DDBJ databases">
        <title>Karlodiniumbacter phycospheric gen. nov., sp. nov., a phycosphere bacterium isolated from karlodinium veneficum.</title>
        <authorList>
            <person name="Peng Y."/>
            <person name="Jiang L."/>
            <person name="Lee J."/>
        </authorList>
    </citation>
    <scope>NUCLEOTIDE SEQUENCE</scope>
    <source>
        <strain evidence="3 4">N5</strain>
    </source>
</reference>
<dbReference type="InterPro" id="IPR036388">
    <property type="entry name" value="WH-like_DNA-bd_sf"/>
</dbReference>
<dbReference type="PANTHER" id="PTHR33221">
    <property type="entry name" value="WINGED HELIX-TURN-HELIX TRANSCRIPTIONAL REGULATOR, RRF2 FAMILY"/>
    <property type="match status" value="1"/>
</dbReference>
<dbReference type="EMBL" id="CP078073">
    <property type="protein sequence ID" value="QXL86784.1"/>
    <property type="molecule type" value="Genomic_DNA"/>
</dbReference>
<dbReference type="PROSITE" id="PS51197">
    <property type="entry name" value="HTH_RRF2_2"/>
    <property type="match status" value="1"/>
</dbReference>
<sequence>MQLGKFTDYGLRVLIHLSASAPNKVPVTQIAATFDLSEHHLAKVCSRLVKGGFLVSERGRAGGLRLARDAAEIRLGAAVRCLSEDTKLVECFGQGPCSCRLLPMCGVKQPLAEAMAAFYATLDGYTLADVSRNRTALKALLGV</sequence>
<dbReference type="SUPFAM" id="SSF46785">
    <property type="entry name" value="Winged helix' DNA-binding domain"/>
    <property type="match status" value="1"/>
</dbReference>
<dbReference type="NCBIfam" id="TIGR00738">
    <property type="entry name" value="rrf2_super"/>
    <property type="match status" value="1"/>
</dbReference>
<dbReference type="RefSeq" id="WP_068364619.1">
    <property type="nucleotide sequence ID" value="NZ_JAIMBW010000001.1"/>
</dbReference>
<dbReference type="InterPro" id="IPR036390">
    <property type="entry name" value="WH_DNA-bd_sf"/>
</dbReference>
<dbReference type="Pfam" id="PF02082">
    <property type="entry name" value="Rrf2"/>
    <property type="match status" value="1"/>
</dbReference>
<dbReference type="InterPro" id="IPR000944">
    <property type="entry name" value="Tscrpt_reg_Rrf2"/>
</dbReference>
<evidence type="ECO:0000313" key="4">
    <source>
        <dbReference type="Proteomes" id="UP000693972"/>
    </source>
</evidence>
<dbReference type="GO" id="GO:0003700">
    <property type="term" value="F:DNA-binding transcription factor activity"/>
    <property type="evidence" value="ECO:0007669"/>
    <property type="project" value="TreeGrafter"/>
</dbReference>
<dbReference type="GO" id="GO:0005829">
    <property type="term" value="C:cytosol"/>
    <property type="evidence" value="ECO:0007669"/>
    <property type="project" value="TreeGrafter"/>
</dbReference>
<accession>A0A975YEX3</accession>
<evidence type="ECO:0000313" key="2">
    <source>
        <dbReference type="EMBL" id="MBY4894099.1"/>
    </source>
</evidence>
<dbReference type="Proteomes" id="UP000693972">
    <property type="component" value="Unassembled WGS sequence"/>
</dbReference>
<dbReference type="AlphaFoldDB" id="A0A975YEX3"/>
<organism evidence="3">
    <name type="scientific">Gymnodinialimonas phycosphaerae</name>
    <dbReference type="NCBI Taxonomy" id="2841589"/>
    <lineage>
        <taxon>Bacteria</taxon>
        <taxon>Pseudomonadati</taxon>
        <taxon>Pseudomonadota</taxon>
        <taxon>Alphaproteobacteria</taxon>
        <taxon>Rhodobacterales</taxon>
        <taxon>Paracoccaceae</taxon>
        <taxon>Gymnodinialimonas</taxon>
    </lineage>
</organism>
<dbReference type="GO" id="GO:0003677">
    <property type="term" value="F:DNA binding"/>
    <property type="evidence" value="ECO:0007669"/>
    <property type="project" value="UniProtKB-KW"/>
</dbReference>
<proteinExistence type="predicted"/>
<dbReference type="EMBL" id="JAIMBW010000001">
    <property type="protein sequence ID" value="MBY4894099.1"/>
    <property type="molecule type" value="Genomic_DNA"/>
</dbReference>
<dbReference type="Gene3D" id="1.10.10.10">
    <property type="entry name" value="Winged helix-like DNA-binding domain superfamily/Winged helix DNA-binding domain"/>
    <property type="match status" value="1"/>
</dbReference>
<keyword evidence="1" id="KW-0238">DNA-binding</keyword>